<evidence type="ECO:0000313" key="2">
    <source>
        <dbReference type="EMBL" id="VFK32677.1"/>
    </source>
</evidence>
<organism evidence="1">
    <name type="scientific">Candidatus Kentrum sp. MB</name>
    <dbReference type="NCBI Taxonomy" id="2138164"/>
    <lineage>
        <taxon>Bacteria</taxon>
        <taxon>Pseudomonadati</taxon>
        <taxon>Pseudomonadota</taxon>
        <taxon>Gammaproteobacteria</taxon>
        <taxon>Candidatus Kentrum</taxon>
    </lineage>
</organism>
<reference evidence="1" key="1">
    <citation type="submission" date="2019-02" db="EMBL/GenBank/DDBJ databases">
        <authorList>
            <person name="Gruber-Vodicka R. H."/>
            <person name="Seah K. B. B."/>
        </authorList>
    </citation>
    <scope>NUCLEOTIDE SEQUENCE</scope>
    <source>
        <strain evidence="2">BECK_BZ197</strain>
        <strain evidence="3">BECK_BZ198</strain>
        <strain evidence="1">BECK_BZ199</strain>
    </source>
</reference>
<accession>A0A450XQD8</accession>
<name>A0A450XQD8_9GAMM</name>
<dbReference type="EMBL" id="CAADFQ010000025">
    <property type="protein sequence ID" value="VFK31560.1"/>
    <property type="molecule type" value="Genomic_DNA"/>
</dbReference>
<gene>
    <name evidence="2" type="ORF">BECKMB1821G_GA0114241_11206</name>
    <name evidence="3" type="ORF">BECKMB1821H_GA0114242_11556</name>
    <name evidence="1" type="ORF">BECKMB1821I_GA0114274_10251</name>
</gene>
<evidence type="ECO:0000313" key="1">
    <source>
        <dbReference type="EMBL" id="VFK31560.1"/>
    </source>
</evidence>
<sequence length="151" mass="17119">MAKFVFFCDADDCLFDSERLVGYKVVFPAMRRFQQEVCQRQLPFGMIYCWRTDKLVDEDTFCRNALGVPMLEMLASSADVLGISVSKNILYDLDIEKSLAICDIFQTQLNSLPGAGRMLDSVRDLGLFNAISVVSSSVLRQLYIIPKEDRP</sequence>
<evidence type="ECO:0000313" key="3">
    <source>
        <dbReference type="EMBL" id="VFK77529.1"/>
    </source>
</evidence>
<dbReference type="EMBL" id="CAADGH010000155">
    <property type="protein sequence ID" value="VFK77529.1"/>
    <property type="molecule type" value="Genomic_DNA"/>
</dbReference>
<dbReference type="AlphaFoldDB" id="A0A450XQD8"/>
<protein>
    <submittedName>
        <fullName evidence="1">Uncharacterized protein</fullName>
    </submittedName>
</protein>
<proteinExistence type="predicted"/>
<dbReference type="EMBL" id="CAADFO010000120">
    <property type="protein sequence ID" value="VFK32677.1"/>
    <property type="molecule type" value="Genomic_DNA"/>
</dbReference>